<name>A0ABC8YZM8_9POAL</name>
<evidence type="ECO:0000259" key="1">
    <source>
        <dbReference type="Pfam" id="PF03478"/>
    </source>
</evidence>
<dbReference type="EMBL" id="OZ075127">
    <property type="protein sequence ID" value="CAL4949186.1"/>
    <property type="molecule type" value="Genomic_DNA"/>
</dbReference>
<dbReference type="Gene3D" id="1.20.1280.50">
    <property type="match status" value="1"/>
</dbReference>
<dbReference type="InterPro" id="IPR005174">
    <property type="entry name" value="KIB1-4_b-propeller"/>
</dbReference>
<evidence type="ECO:0000313" key="2">
    <source>
        <dbReference type="EMBL" id="CAL4949186.1"/>
    </source>
</evidence>
<dbReference type="SUPFAM" id="SSF69322">
    <property type="entry name" value="Tricorn protease domain 2"/>
    <property type="match status" value="1"/>
</dbReference>
<dbReference type="PANTHER" id="PTHR44586:SF26">
    <property type="entry name" value="F-BOX DOMAIN-CONTAINING PROTEIN"/>
    <property type="match status" value="1"/>
</dbReference>
<accession>A0ABC8YZM8</accession>
<feature type="domain" description="KIB1-4 beta-propeller" evidence="1">
    <location>
        <begin position="127"/>
        <end position="416"/>
    </location>
</feature>
<dbReference type="Pfam" id="PF03478">
    <property type="entry name" value="Beta-prop_KIB1-4"/>
    <property type="match status" value="1"/>
</dbReference>
<keyword evidence="3" id="KW-1185">Reference proteome</keyword>
<gene>
    <name evidence="2" type="ORF">URODEC1_LOCUS37825</name>
</gene>
<dbReference type="SUPFAM" id="SSF81383">
    <property type="entry name" value="F-box domain"/>
    <property type="match status" value="1"/>
</dbReference>
<evidence type="ECO:0000313" key="3">
    <source>
        <dbReference type="Proteomes" id="UP001497457"/>
    </source>
</evidence>
<sequence>MGEGSSNSTQTSPMAGAVGEIMDSMRGLELSRQPQQQVGDVNEVGEPNAQESFPASDWSQLQQDLLVSIFSRLEFPDLVHSGAVCMPWYLSYSAVRRFRLCSPNQGPYIVYSSGDREINTATLHNLCTNKMYHVTLPDPPFITRHVIGSSHGWLVTADEQSNLHLLNPITGAQIALPPAESIEGVRPTFTADGILSGYRIGFLALESKSVLSNHKFFDSKETRCTSTIRIGEARWTWINTMECCCYYHDIFFNDDNALFYAIRGSGEIHTIDLSGQSPVVKVALNVLPEITGYSRYILRAPWGDLLQVLREYGPGPQDIQTDDEYQLNNEEQMLEEVSSDEQLGVDIEDPVDDFEVHVPVDRVTVHMVDLAKQKLTEIKNLRDHTIFIGFNRSFMLHARDFPSINPNCVYVTDDNKKYIHAHPFNGRRFGYLNLKDASLTELSFSDALLHWPPPVWFRPHIT</sequence>
<dbReference type="InterPro" id="IPR036047">
    <property type="entry name" value="F-box-like_dom_sf"/>
</dbReference>
<reference evidence="3" key="1">
    <citation type="submission" date="2024-06" db="EMBL/GenBank/DDBJ databases">
        <authorList>
            <person name="Ryan C."/>
        </authorList>
    </citation>
    <scope>NUCLEOTIDE SEQUENCE [LARGE SCALE GENOMIC DNA]</scope>
</reference>
<reference evidence="2 3" key="2">
    <citation type="submission" date="2024-10" db="EMBL/GenBank/DDBJ databases">
        <authorList>
            <person name="Ryan C."/>
        </authorList>
    </citation>
    <scope>NUCLEOTIDE SEQUENCE [LARGE SCALE GENOMIC DNA]</scope>
</reference>
<proteinExistence type="predicted"/>
<protein>
    <recommendedName>
        <fullName evidence="1">KIB1-4 beta-propeller domain-containing protein</fullName>
    </recommendedName>
</protein>
<dbReference type="AlphaFoldDB" id="A0ABC8YZM8"/>
<organism evidence="2 3">
    <name type="scientific">Urochloa decumbens</name>
    <dbReference type="NCBI Taxonomy" id="240449"/>
    <lineage>
        <taxon>Eukaryota</taxon>
        <taxon>Viridiplantae</taxon>
        <taxon>Streptophyta</taxon>
        <taxon>Embryophyta</taxon>
        <taxon>Tracheophyta</taxon>
        <taxon>Spermatophyta</taxon>
        <taxon>Magnoliopsida</taxon>
        <taxon>Liliopsida</taxon>
        <taxon>Poales</taxon>
        <taxon>Poaceae</taxon>
        <taxon>PACMAD clade</taxon>
        <taxon>Panicoideae</taxon>
        <taxon>Panicodae</taxon>
        <taxon>Paniceae</taxon>
        <taxon>Melinidinae</taxon>
        <taxon>Urochloa</taxon>
    </lineage>
</organism>
<dbReference type="Proteomes" id="UP001497457">
    <property type="component" value="Chromosome 17b"/>
</dbReference>
<dbReference type="PANTHER" id="PTHR44586">
    <property type="entry name" value="F-BOX DOMAIN CONTAINING PROTEIN, EXPRESSED"/>
    <property type="match status" value="1"/>
</dbReference>